<dbReference type="EMBL" id="SNRW01026810">
    <property type="protein sequence ID" value="KAA6360530.1"/>
    <property type="molecule type" value="Genomic_DNA"/>
</dbReference>
<evidence type="ECO:0000313" key="2">
    <source>
        <dbReference type="Proteomes" id="UP000324800"/>
    </source>
</evidence>
<comment type="caution">
    <text evidence="1">The sequence shown here is derived from an EMBL/GenBank/DDBJ whole genome shotgun (WGS) entry which is preliminary data.</text>
</comment>
<dbReference type="AlphaFoldDB" id="A0A5J4TRE2"/>
<evidence type="ECO:0000313" key="1">
    <source>
        <dbReference type="EMBL" id="KAA6360530.1"/>
    </source>
</evidence>
<protein>
    <submittedName>
        <fullName evidence="1">Uncharacterized protein</fullName>
    </submittedName>
</protein>
<dbReference type="Proteomes" id="UP000324800">
    <property type="component" value="Unassembled WGS sequence"/>
</dbReference>
<accession>A0A5J4TRE2</accession>
<organism evidence="1 2">
    <name type="scientific">Streblomastix strix</name>
    <dbReference type="NCBI Taxonomy" id="222440"/>
    <lineage>
        <taxon>Eukaryota</taxon>
        <taxon>Metamonada</taxon>
        <taxon>Preaxostyla</taxon>
        <taxon>Oxymonadida</taxon>
        <taxon>Streblomastigidae</taxon>
        <taxon>Streblomastix</taxon>
    </lineage>
</organism>
<name>A0A5J4TRE2_9EUKA</name>
<reference evidence="1 2" key="1">
    <citation type="submission" date="2019-03" db="EMBL/GenBank/DDBJ databases">
        <title>Single cell metagenomics reveals metabolic interactions within the superorganism composed of flagellate Streblomastix strix and complex community of Bacteroidetes bacteria on its surface.</title>
        <authorList>
            <person name="Treitli S.C."/>
            <person name="Kolisko M."/>
            <person name="Husnik F."/>
            <person name="Keeling P."/>
            <person name="Hampl V."/>
        </authorList>
    </citation>
    <scope>NUCLEOTIDE SEQUENCE [LARGE SCALE GENOMIC DNA]</scope>
    <source>
        <strain evidence="1">ST1C</strain>
    </source>
</reference>
<feature type="non-terminal residue" evidence="1">
    <location>
        <position position="1"/>
    </location>
</feature>
<sequence length="158" mass="17490">SPADVFNIFHQSVNVPPVDYGLQPKYIPLQLIFVEHDILTLLLQLSPFGQILDIRNPLSVSLKSGDLQIENYCAVGPSLSIMPTVHQHSITPLCYSGSTPKNIQHDSLVAFAFQQLDALLLLKAEKTDITDAYFKTDNDALQLMKANVDWNTAGKLKA</sequence>
<gene>
    <name evidence="1" type="ORF">EZS28_043943</name>
</gene>
<proteinExistence type="predicted"/>